<evidence type="ECO:0000313" key="9">
    <source>
        <dbReference type="EMBL" id="ACZ37865.1"/>
    </source>
</evidence>
<dbReference type="InterPro" id="IPR036345">
    <property type="entry name" value="ExoRNase_PH_dom2_sf"/>
</dbReference>
<dbReference type="KEGG" id="sti:Sthe_0426"/>
<dbReference type="STRING" id="479434.Sthe_0426"/>
<comment type="subunit">
    <text evidence="6">Homohexameric ring arranged as a trimer of dimers.</text>
</comment>
<feature type="domain" description="Exoribonuclease phosphorolytic" evidence="7">
    <location>
        <begin position="17"/>
        <end position="145"/>
    </location>
</feature>
<evidence type="ECO:0000313" key="10">
    <source>
        <dbReference type="Proteomes" id="UP000002027"/>
    </source>
</evidence>
<dbReference type="GO" id="GO:0000175">
    <property type="term" value="F:3'-5'-RNA exonuclease activity"/>
    <property type="evidence" value="ECO:0007669"/>
    <property type="project" value="UniProtKB-UniRule"/>
</dbReference>
<dbReference type="eggNOG" id="COG0689">
    <property type="taxonomic scope" value="Bacteria"/>
</dbReference>
<dbReference type="PANTHER" id="PTHR11953">
    <property type="entry name" value="EXOSOME COMPLEX COMPONENT"/>
    <property type="match status" value="1"/>
</dbReference>
<dbReference type="InterPro" id="IPR020568">
    <property type="entry name" value="Ribosomal_Su5_D2-typ_SF"/>
</dbReference>
<feature type="domain" description="Exoribonuclease phosphorolytic" evidence="8">
    <location>
        <begin position="162"/>
        <end position="228"/>
    </location>
</feature>
<dbReference type="GO" id="GO:0016075">
    <property type="term" value="P:rRNA catabolic process"/>
    <property type="evidence" value="ECO:0007669"/>
    <property type="project" value="UniProtKB-UniRule"/>
</dbReference>
<feature type="binding site" evidence="6">
    <location>
        <position position="91"/>
    </location>
    <ligand>
        <name>phosphate</name>
        <dbReference type="ChEBI" id="CHEBI:43474"/>
        <note>substrate</note>
    </ligand>
</feature>
<sequence length="246" mass="26884">MVAIFNRKRPGGRANDELRPVTIQPGFAPYAEGSALITMGNTHVLCTATIEERVPPFLVGKGQGWVTAEYGMLPRSSPQRIPRERSLTGGRTQEIQRLIGRSLRAVTKLDLLGERTILIDCDVLRADGGTRTAAITGGYVALRLALERLVRTGQLKAVPLTGYVAAVSVGVVWDEVRLDLEYEEDSQAEVDCNVVMTDRGDIVEVQGTAEGKPFPRARLDAMLDLAERGVRQLVEYQKAALSSHSE</sequence>
<evidence type="ECO:0000256" key="3">
    <source>
        <dbReference type="ARBA" id="ARBA00022555"/>
    </source>
</evidence>
<evidence type="ECO:0000259" key="7">
    <source>
        <dbReference type="Pfam" id="PF01138"/>
    </source>
</evidence>
<evidence type="ECO:0000256" key="4">
    <source>
        <dbReference type="ARBA" id="ARBA00022694"/>
    </source>
</evidence>
<dbReference type="RefSeq" id="WP_012870912.1">
    <property type="nucleotide sequence ID" value="NC_013523.1"/>
</dbReference>
<dbReference type="InterPro" id="IPR001247">
    <property type="entry name" value="ExoRNase_PH_dom1"/>
</dbReference>
<organism evidence="9 10">
    <name type="scientific">Sphaerobacter thermophilus (strain ATCC 49802 / DSM 20745 / KCCM 41009 / NCIMB 13125 / S 6022)</name>
    <dbReference type="NCBI Taxonomy" id="479434"/>
    <lineage>
        <taxon>Bacteria</taxon>
        <taxon>Pseudomonadati</taxon>
        <taxon>Thermomicrobiota</taxon>
        <taxon>Thermomicrobia</taxon>
        <taxon>Sphaerobacterales</taxon>
        <taxon>Sphaerobacterineae</taxon>
        <taxon>Sphaerobacteraceae</taxon>
        <taxon>Sphaerobacter</taxon>
    </lineage>
</organism>
<dbReference type="EMBL" id="CP001823">
    <property type="protein sequence ID" value="ACZ37865.1"/>
    <property type="molecule type" value="Genomic_DNA"/>
</dbReference>
<keyword evidence="2 6" id="KW-0698">rRNA processing</keyword>
<evidence type="ECO:0000256" key="2">
    <source>
        <dbReference type="ARBA" id="ARBA00022552"/>
    </source>
</evidence>
<reference evidence="10" key="1">
    <citation type="submission" date="2009-11" db="EMBL/GenBank/DDBJ databases">
        <title>The complete chromosome 1 of Sphaerobacter thermophilus DSM 20745.</title>
        <authorList>
            <person name="Lucas S."/>
            <person name="Copeland A."/>
            <person name="Lapidus A."/>
            <person name="Glavina del Rio T."/>
            <person name="Dalin E."/>
            <person name="Tice H."/>
            <person name="Bruce D."/>
            <person name="Goodwin L."/>
            <person name="Pitluck S."/>
            <person name="Kyrpides N."/>
            <person name="Mavromatis K."/>
            <person name="Ivanova N."/>
            <person name="Mikhailova N."/>
            <person name="LaButti K.M."/>
            <person name="Clum A."/>
            <person name="Sun H.I."/>
            <person name="Brettin T."/>
            <person name="Detter J.C."/>
            <person name="Han C."/>
            <person name="Larimer F."/>
            <person name="Land M."/>
            <person name="Hauser L."/>
            <person name="Markowitz V."/>
            <person name="Cheng J.F."/>
            <person name="Hugenholtz P."/>
            <person name="Woyke T."/>
            <person name="Wu D."/>
            <person name="Steenblock K."/>
            <person name="Schneider S."/>
            <person name="Pukall R."/>
            <person name="Goeker M."/>
            <person name="Klenk H.P."/>
            <person name="Eisen J.A."/>
        </authorList>
    </citation>
    <scope>NUCLEOTIDE SEQUENCE [LARGE SCALE GENOMIC DNA]</scope>
    <source>
        <strain evidence="10">ATCC 49802 / DSM 20745 / S 6022</strain>
    </source>
</reference>
<name>D1C7N2_SPHTD</name>
<dbReference type="InParanoid" id="D1C7N2"/>
<dbReference type="SUPFAM" id="SSF54211">
    <property type="entry name" value="Ribosomal protein S5 domain 2-like"/>
    <property type="match status" value="1"/>
</dbReference>
<dbReference type="InterPro" id="IPR027408">
    <property type="entry name" value="PNPase/RNase_PH_dom_sf"/>
</dbReference>
<evidence type="ECO:0000259" key="8">
    <source>
        <dbReference type="Pfam" id="PF03725"/>
    </source>
</evidence>
<dbReference type="InterPro" id="IPR015847">
    <property type="entry name" value="ExoRNase_PH_dom2"/>
</dbReference>
<dbReference type="AlphaFoldDB" id="D1C7N2"/>
<dbReference type="Gene3D" id="3.30.230.70">
    <property type="entry name" value="GHMP Kinase, N-terminal domain"/>
    <property type="match status" value="1"/>
</dbReference>
<dbReference type="FunCoup" id="D1C7N2">
    <property type="interactions" value="331"/>
</dbReference>
<keyword evidence="5" id="KW-0694">RNA-binding</keyword>
<dbReference type="HAMAP" id="MF_00564">
    <property type="entry name" value="RNase_PH"/>
    <property type="match status" value="1"/>
</dbReference>
<dbReference type="EC" id="2.7.7.56" evidence="6"/>
<dbReference type="FunFam" id="3.30.230.70:FF:000003">
    <property type="entry name" value="Ribonuclease PH"/>
    <property type="match status" value="1"/>
</dbReference>
<reference evidence="9 10" key="2">
    <citation type="journal article" date="2010" name="Stand. Genomic Sci.">
        <title>Complete genome sequence of Desulfohalobium retbaense type strain (HR(100)).</title>
        <authorList>
            <person name="Spring S."/>
            <person name="Nolan M."/>
            <person name="Lapidus A."/>
            <person name="Glavina Del Rio T."/>
            <person name="Copeland A."/>
            <person name="Tice H."/>
            <person name="Cheng J.F."/>
            <person name="Lucas S."/>
            <person name="Land M."/>
            <person name="Chen F."/>
            <person name="Bruce D."/>
            <person name="Goodwin L."/>
            <person name="Pitluck S."/>
            <person name="Ivanova N."/>
            <person name="Mavromatis K."/>
            <person name="Mikhailova N."/>
            <person name="Pati A."/>
            <person name="Chen A."/>
            <person name="Palaniappan K."/>
            <person name="Hauser L."/>
            <person name="Chang Y.J."/>
            <person name="Jeffries C.D."/>
            <person name="Munk C."/>
            <person name="Kiss H."/>
            <person name="Chain P."/>
            <person name="Han C."/>
            <person name="Brettin T."/>
            <person name="Detter J.C."/>
            <person name="Schuler E."/>
            <person name="Goker M."/>
            <person name="Rohde M."/>
            <person name="Bristow J."/>
            <person name="Eisen J.A."/>
            <person name="Markowitz V."/>
            <person name="Hugenholtz P."/>
            <person name="Kyrpides N.C."/>
            <person name="Klenk H.P."/>
        </authorList>
    </citation>
    <scope>NUCLEOTIDE SEQUENCE [LARGE SCALE GENOMIC DNA]</scope>
    <source>
        <strain evidence="10">ATCC 49802 / DSM 20745 / S 6022</strain>
    </source>
</reference>
<evidence type="ECO:0000256" key="1">
    <source>
        <dbReference type="ARBA" id="ARBA00006678"/>
    </source>
</evidence>
<dbReference type="Pfam" id="PF01138">
    <property type="entry name" value="RNase_PH"/>
    <property type="match status" value="1"/>
</dbReference>
<dbReference type="Proteomes" id="UP000002027">
    <property type="component" value="Chromosome 1"/>
</dbReference>
<dbReference type="GO" id="GO:0031125">
    <property type="term" value="P:rRNA 3'-end processing"/>
    <property type="evidence" value="ECO:0007669"/>
    <property type="project" value="UniProtKB-ARBA"/>
</dbReference>
<protein>
    <recommendedName>
        <fullName evidence="6">Ribonuclease PH</fullName>
        <shortName evidence="6">RNase PH</shortName>
        <ecNumber evidence="6">2.7.7.56</ecNumber>
    </recommendedName>
    <alternativeName>
        <fullName evidence="6">tRNA nucleotidyltransferase</fullName>
    </alternativeName>
</protein>
<gene>
    <name evidence="6" type="primary">rph</name>
    <name evidence="9" type="ordered locus">Sthe_0426</name>
</gene>
<dbReference type="HOGENOM" id="CLU_050858_0_0_0"/>
<keyword evidence="4 6" id="KW-0819">tRNA processing</keyword>
<dbReference type="SUPFAM" id="SSF55666">
    <property type="entry name" value="Ribonuclease PH domain 2-like"/>
    <property type="match status" value="1"/>
</dbReference>
<dbReference type="GO" id="GO:0008033">
    <property type="term" value="P:tRNA processing"/>
    <property type="evidence" value="ECO:0007669"/>
    <property type="project" value="UniProtKB-UniRule"/>
</dbReference>
<dbReference type="PANTHER" id="PTHR11953:SF0">
    <property type="entry name" value="EXOSOME COMPLEX COMPONENT RRP41"/>
    <property type="match status" value="1"/>
</dbReference>
<comment type="similarity">
    <text evidence="1 6">Belongs to the RNase PH family.</text>
</comment>
<dbReference type="NCBIfam" id="TIGR01966">
    <property type="entry name" value="RNasePH"/>
    <property type="match status" value="1"/>
</dbReference>
<keyword evidence="6 9" id="KW-0808">Transferase</keyword>
<evidence type="ECO:0000256" key="5">
    <source>
        <dbReference type="ARBA" id="ARBA00022884"/>
    </source>
</evidence>
<dbReference type="OrthoDB" id="9807456at2"/>
<comment type="catalytic activity">
    <reaction evidence="6">
        <text>tRNA(n+1) + phosphate = tRNA(n) + a ribonucleoside 5'-diphosphate</text>
        <dbReference type="Rhea" id="RHEA:10628"/>
        <dbReference type="Rhea" id="RHEA-COMP:17343"/>
        <dbReference type="Rhea" id="RHEA-COMP:17344"/>
        <dbReference type="ChEBI" id="CHEBI:43474"/>
        <dbReference type="ChEBI" id="CHEBI:57930"/>
        <dbReference type="ChEBI" id="CHEBI:173114"/>
        <dbReference type="EC" id="2.7.7.56"/>
    </reaction>
</comment>
<comment type="function">
    <text evidence="6">Phosphorolytic 3'-5' exoribonuclease that plays an important role in tRNA 3'-end maturation. Removes nucleotide residues following the 3'-CCA terminus of tRNAs; can also add nucleotides to the ends of RNA molecules by using nucleoside diphosphates as substrates, but this may not be physiologically important. Probably plays a role in initiation of 16S rRNA degradation (leading to ribosome degradation) during starvation.</text>
</comment>
<dbReference type="GO" id="GO:0009022">
    <property type="term" value="F:tRNA nucleotidyltransferase activity"/>
    <property type="evidence" value="ECO:0007669"/>
    <property type="project" value="UniProtKB-UniRule"/>
</dbReference>
<dbReference type="Pfam" id="PF03725">
    <property type="entry name" value="RNase_PH_C"/>
    <property type="match status" value="1"/>
</dbReference>
<feature type="binding site" evidence="6">
    <location>
        <begin position="129"/>
        <end position="131"/>
    </location>
    <ligand>
        <name>phosphate</name>
        <dbReference type="ChEBI" id="CHEBI:43474"/>
        <note>substrate</note>
    </ligand>
</feature>
<dbReference type="CDD" id="cd11362">
    <property type="entry name" value="RNase_PH_bact"/>
    <property type="match status" value="1"/>
</dbReference>
<dbReference type="GO" id="GO:0000049">
    <property type="term" value="F:tRNA binding"/>
    <property type="evidence" value="ECO:0007669"/>
    <property type="project" value="UniProtKB-UniRule"/>
</dbReference>
<accession>D1C7N2</accession>
<dbReference type="InterPro" id="IPR002381">
    <property type="entry name" value="RNase_PH_bac-type"/>
</dbReference>
<dbReference type="InterPro" id="IPR050080">
    <property type="entry name" value="RNase_PH"/>
</dbReference>
<evidence type="ECO:0000256" key="6">
    <source>
        <dbReference type="HAMAP-Rule" id="MF_00564"/>
    </source>
</evidence>
<keyword evidence="10" id="KW-1185">Reference proteome</keyword>
<keyword evidence="6 9" id="KW-0548">Nucleotidyltransferase</keyword>
<keyword evidence="3 6" id="KW-0820">tRNA-binding</keyword>
<proteinExistence type="inferred from homology"/>